<gene>
    <name evidence="1" type="ORF">RI108_05820</name>
</gene>
<protein>
    <submittedName>
        <fullName evidence="1">Uncharacterized protein</fullName>
    </submittedName>
</protein>
<reference evidence="1" key="1">
    <citation type="submission" date="2023-09" db="EMBL/GenBank/DDBJ databases">
        <title>First report of Pseudomonas coleopterorum DJ13 causing leaf spot on Rhododendron pulchrum Sweet in China.</title>
        <authorList>
            <person name="Zhang Y."/>
        </authorList>
    </citation>
    <scope>NUCLEOTIDE SEQUENCE</scope>
    <source>
        <strain evidence="1">DJ13</strain>
    </source>
</reference>
<dbReference type="EMBL" id="CP134081">
    <property type="protein sequence ID" value="WNC10937.1"/>
    <property type="molecule type" value="Genomic_DNA"/>
</dbReference>
<sequence length="564" mass="63603">MEPLRVYACSLSEKSAFKLSASGVHENYSMFSEFVSFCDEAGYEDVLDSPECYHMALIKYSFKVNRDVVETGIGNRPNRKLVIAVEVGAEIFPGIPYNFRVGVQFPGYSKDEQKNTRVPDDEKLFPLYRVADAVFKETLDFLRDPIKQVRVVERYGERYWFLPTYYPLMTETAIVENQKKKSRGLVLTVIRNHALNLIKASDGKITRSEAISTIVGRLVAGEALVNDNATSRVNLISLSPEFELEHFHRLAMLAHDCFFFMFILNTSANVSVAANILWDDALSIEVEVQRLRSIKRRAKNMTVDVIFGVRFLKRLRDYFALRAYLPGVETLRYLFGTFDLSSLPLQVGDNPAANLLAKLRRVVNPGLHGVGYRELRVYHHHSKTSEHGLTIAAESAQHSEATALQSYTAGNEEDVIVEGVMYFSAFGKVVKDHVQTQAGGCTGNLIDAVQIDAPAVITPDCKNLIGCLFCKYYILHLDLNDAAKLISMEYLIAQLESVKSDPAEFSLVYGPTLSRIKWLLGVIEGFSNELGFDLPRLRQKIYREESLTSYWQAKLNILDEIGVI</sequence>
<evidence type="ECO:0000313" key="2">
    <source>
        <dbReference type="Proteomes" id="UP001258207"/>
    </source>
</evidence>
<dbReference type="AlphaFoldDB" id="A0AAJ6M1H6"/>
<proteinExistence type="predicted"/>
<name>A0AAJ6M1H6_9PSED</name>
<organism evidence="1 2">
    <name type="scientific">Pseudomonas coleopterorum</name>
    <dbReference type="NCBI Taxonomy" id="1605838"/>
    <lineage>
        <taxon>Bacteria</taxon>
        <taxon>Pseudomonadati</taxon>
        <taxon>Pseudomonadota</taxon>
        <taxon>Gammaproteobacteria</taxon>
        <taxon>Pseudomonadales</taxon>
        <taxon>Pseudomonadaceae</taxon>
        <taxon>Pseudomonas</taxon>
    </lineage>
</organism>
<dbReference type="RefSeq" id="WP_310792576.1">
    <property type="nucleotide sequence ID" value="NZ_CP134081.1"/>
</dbReference>
<accession>A0AAJ6M1H6</accession>
<dbReference type="Proteomes" id="UP001258207">
    <property type="component" value="Chromosome"/>
</dbReference>
<evidence type="ECO:0000313" key="1">
    <source>
        <dbReference type="EMBL" id="WNC10937.1"/>
    </source>
</evidence>